<dbReference type="Pfam" id="PF01425">
    <property type="entry name" value="Amidase"/>
    <property type="match status" value="1"/>
</dbReference>
<comment type="caution">
    <text evidence="2">The sequence shown here is derived from an EMBL/GenBank/DDBJ whole genome shotgun (WGS) entry which is preliminary data.</text>
</comment>
<evidence type="ECO:0000259" key="1">
    <source>
        <dbReference type="Pfam" id="PF01425"/>
    </source>
</evidence>
<dbReference type="Proteomes" id="UP001174210">
    <property type="component" value="Unassembled WGS sequence"/>
</dbReference>
<dbReference type="InterPro" id="IPR032710">
    <property type="entry name" value="NTF2-like_dom_sf"/>
</dbReference>
<reference evidence="2" key="1">
    <citation type="submission" date="2023-03" db="EMBL/GenBank/DDBJ databases">
        <title>MT1 and MT2 Draft Genomes of Novel Species.</title>
        <authorList>
            <person name="Venkateswaran K."/>
        </authorList>
    </citation>
    <scope>NUCLEOTIDE SEQUENCE</scope>
    <source>
        <strain evidence="2">F6_8S_P_1A</strain>
    </source>
</reference>
<dbReference type="PANTHER" id="PTHR46310:SF7">
    <property type="entry name" value="AMIDASE 1"/>
    <property type="match status" value="1"/>
</dbReference>
<dbReference type="Gene3D" id="3.10.450.50">
    <property type="match status" value="1"/>
</dbReference>
<dbReference type="InterPro" id="IPR036928">
    <property type="entry name" value="AS_sf"/>
</dbReference>
<protein>
    <submittedName>
        <fullName evidence="2">DUF3225 domain-containing protein</fullName>
    </submittedName>
</protein>
<evidence type="ECO:0000313" key="3">
    <source>
        <dbReference type="Proteomes" id="UP001174210"/>
    </source>
</evidence>
<gene>
    <name evidence="2" type="ORF">P5G59_08615</name>
</gene>
<dbReference type="RefSeq" id="WP_301217966.1">
    <property type="nucleotide sequence ID" value="NZ_JAROCB010000002.1"/>
</dbReference>
<dbReference type="InterPro" id="IPR020556">
    <property type="entry name" value="Amidase_CS"/>
</dbReference>
<dbReference type="PANTHER" id="PTHR46310">
    <property type="entry name" value="AMIDASE 1"/>
    <property type="match status" value="1"/>
</dbReference>
<name>A0ABT8IWK0_9MICO</name>
<dbReference type="PROSITE" id="PS00571">
    <property type="entry name" value="AMIDASES"/>
    <property type="match status" value="1"/>
</dbReference>
<dbReference type="Pfam" id="PF11533">
    <property type="entry name" value="AtzH-like"/>
    <property type="match status" value="1"/>
</dbReference>
<dbReference type="EMBL" id="JAROCB010000002">
    <property type="protein sequence ID" value="MDN4597199.1"/>
    <property type="molecule type" value="Genomic_DNA"/>
</dbReference>
<dbReference type="InterPro" id="IPR024507">
    <property type="entry name" value="AtzH-like"/>
</dbReference>
<accession>A0ABT8IWK0</accession>
<sequence length="513" mass="52448">MREPEVVALDGDTIPDGLVEAALSYERALAEDDVALLDAFFVDGPAAVRTDADGVLTGHGAIARFRRLRGGAPARLLLRLEVVVLSPESAVTIATTSASGRSAALTQVWRRTPDGWRIAVAHVGAPASALDERVWRVAGAPLLPAASPGALDGMTVAVKDVFAVAGQRLGGGVPAFLAGRDPETANATAVQQLLDRGASVRGVAVTDEFAYSLTGVNPHHPPTPNVLHRGHLPGGSSSGPAAAVALGEAMVGLATDTAGSIRVPASYQGLWGLRTTHGAVDTSGMLPLAPSFDTAGWLARDGETLLRVAESVLGASTTASAAGLVTLEDLRLTDPVAAAFDAALDRLGPVRRVAYPLDELAAAFRTVQAAEAWRSHGAWILAHPGSLSADVAGRFAAAQLVTADDESAARAALDGHALRLRELLGDDVLVLPSTPTTPPPLDIAPASLDAVRAATTRLTSIAGALRAPAVSAPLLGPRGAAGGLCLVGSRGDDVQLVARMLDLATELTTEPRS</sequence>
<dbReference type="Gene3D" id="3.90.1300.10">
    <property type="entry name" value="Amidase signature (AS) domain"/>
    <property type="match status" value="1"/>
</dbReference>
<evidence type="ECO:0000313" key="2">
    <source>
        <dbReference type="EMBL" id="MDN4597199.1"/>
    </source>
</evidence>
<proteinExistence type="predicted"/>
<dbReference type="SUPFAM" id="SSF75304">
    <property type="entry name" value="Amidase signature (AS) enzymes"/>
    <property type="match status" value="1"/>
</dbReference>
<dbReference type="InterPro" id="IPR023631">
    <property type="entry name" value="Amidase_dom"/>
</dbReference>
<keyword evidence="3" id="KW-1185">Reference proteome</keyword>
<dbReference type="SUPFAM" id="SSF54427">
    <property type="entry name" value="NTF2-like"/>
    <property type="match status" value="1"/>
</dbReference>
<feature type="domain" description="Amidase" evidence="1">
    <location>
        <begin position="147"/>
        <end position="318"/>
    </location>
</feature>
<organism evidence="2 3">
    <name type="scientific">Leifsonia virtsii</name>
    <dbReference type="NCBI Taxonomy" id="3035915"/>
    <lineage>
        <taxon>Bacteria</taxon>
        <taxon>Bacillati</taxon>
        <taxon>Actinomycetota</taxon>
        <taxon>Actinomycetes</taxon>
        <taxon>Micrococcales</taxon>
        <taxon>Microbacteriaceae</taxon>
        <taxon>Leifsonia</taxon>
    </lineage>
</organism>